<feature type="domain" description="Glycosyl hydrolase family 36 C-terminal" evidence="8">
    <location>
        <begin position="640"/>
        <end position="748"/>
    </location>
</feature>
<evidence type="ECO:0000259" key="9">
    <source>
        <dbReference type="Pfam" id="PF16875"/>
    </source>
</evidence>
<keyword evidence="4 5" id="KW-0326">Glycosidase</keyword>
<dbReference type="EC" id="3.2.1.22" evidence="2 5"/>
<dbReference type="PANTHER" id="PTHR43053">
    <property type="entry name" value="GLYCOSIDASE FAMILY 31"/>
    <property type="match status" value="1"/>
</dbReference>
<dbReference type="Pfam" id="PF16875">
    <property type="entry name" value="Glyco_hydro_36N"/>
    <property type="match status" value="1"/>
</dbReference>
<feature type="binding site" evidence="7">
    <location>
        <position position="193"/>
    </location>
    <ligand>
        <name>substrate</name>
    </ligand>
</feature>
<dbReference type="PIRSF" id="PIRSF005536">
    <property type="entry name" value="Agal"/>
    <property type="match status" value="1"/>
</dbReference>
<dbReference type="Gene3D" id="2.60.40.1180">
    <property type="entry name" value="Golgi alpha-mannosidase II"/>
    <property type="match status" value="1"/>
</dbReference>
<feature type="active site" description="Nucleophile" evidence="6">
    <location>
        <position position="472"/>
    </location>
</feature>
<dbReference type="PRINTS" id="PR00743">
    <property type="entry name" value="GLHYDRLASE36"/>
</dbReference>
<feature type="binding site" evidence="7">
    <location>
        <position position="437"/>
    </location>
    <ligand>
        <name>substrate</name>
    </ligand>
</feature>
<feature type="binding site" evidence="7">
    <location>
        <position position="518"/>
    </location>
    <ligand>
        <name>substrate</name>
    </ligand>
</feature>
<dbReference type="SUPFAM" id="SSF51445">
    <property type="entry name" value="(Trans)glycosidases"/>
    <property type="match status" value="1"/>
</dbReference>
<dbReference type="InterPro" id="IPR013780">
    <property type="entry name" value="Glyco_hydro_b"/>
</dbReference>
<dbReference type="InterPro" id="IPR013785">
    <property type="entry name" value="Aldolase_TIM"/>
</dbReference>
<proteinExistence type="inferred from homology"/>
<dbReference type="GO" id="GO:0004557">
    <property type="term" value="F:alpha-galactosidase activity"/>
    <property type="evidence" value="ECO:0007669"/>
    <property type="project" value="UniProtKB-UniRule"/>
</dbReference>
<comment type="caution">
    <text evidence="10">The sequence shown here is derived from an EMBL/GenBank/DDBJ whole genome shotgun (WGS) entry which is preliminary data.</text>
</comment>
<name>A0A923IYT4_9ACTO</name>
<dbReference type="InterPro" id="IPR002252">
    <property type="entry name" value="Glyco_hydro_36"/>
</dbReference>
<evidence type="ECO:0000256" key="6">
    <source>
        <dbReference type="PIRSR" id="PIRSR005536-1"/>
    </source>
</evidence>
<dbReference type="Proteomes" id="UP000617426">
    <property type="component" value="Unassembled WGS sequence"/>
</dbReference>
<feature type="binding site" evidence="7">
    <location>
        <begin position="470"/>
        <end position="474"/>
    </location>
    <ligand>
        <name>substrate</name>
    </ligand>
</feature>
<dbReference type="Pfam" id="PF16874">
    <property type="entry name" value="Glyco_hydro_36C"/>
    <property type="match status" value="1"/>
</dbReference>
<dbReference type="InterPro" id="IPR031705">
    <property type="entry name" value="Glyco_hydro_36_C"/>
</dbReference>
<dbReference type="InterPro" id="IPR050985">
    <property type="entry name" value="Alpha-glycosidase_related"/>
</dbReference>
<keyword evidence="11" id="KW-1185">Reference proteome</keyword>
<dbReference type="GO" id="GO:0016052">
    <property type="term" value="P:carbohydrate catabolic process"/>
    <property type="evidence" value="ECO:0007669"/>
    <property type="project" value="InterPro"/>
</dbReference>
<evidence type="ECO:0000256" key="3">
    <source>
        <dbReference type="ARBA" id="ARBA00022801"/>
    </source>
</evidence>
<gene>
    <name evidence="10" type="ORF">HD592_002090</name>
</gene>
<dbReference type="PANTHER" id="PTHR43053:SF3">
    <property type="entry name" value="ALPHA-GALACTOSIDASE C-RELATED"/>
    <property type="match status" value="1"/>
</dbReference>
<comment type="similarity">
    <text evidence="5">Belongs to the glycosyl hydrolase.</text>
</comment>
<evidence type="ECO:0000313" key="11">
    <source>
        <dbReference type="Proteomes" id="UP000617426"/>
    </source>
</evidence>
<feature type="domain" description="Glycosyl hydrolase family 36 N-terminal" evidence="9">
    <location>
        <begin position="27"/>
        <end position="279"/>
    </location>
</feature>
<dbReference type="FunFam" id="3.20.20.70:FF:000118">
    <property type="entry name" value="Alpha-galactosidase"/>
    <property type="match status" value="1"/>
</dbReference>
<dbReference type="RefSeq" id="WP_184453945.1">
    <property type="nucleotide sequence ID" value="NZ_JACHMK010000001.1"/>
</dbReference>
<dbReference type="Gene3D" id="2.70.98.60">
    <property type="entry name" value="alpha-galactosidase from lactobacil brevis"/>
    <property type="match status" value="1"/>
</dbReference>
<feature type="binding site" evidence="7">
    <location>
        <position position="540"/>
    </location>
    <ligand>
        <name>substrate</name>
    </ligand>
</feature>
<accession>A0A923IYT4</accession>
<dbReference type="Pfam" id="PF02065">
    <property type="entry name" value="Melibiase"/>
    <property type="match status" value="1"/>
</dbReference>
<dbReference type="InterPro" id="IPR017853">
    <property type="entry name" value="GH"/>
</dbReference>
<evidence type="ECO:0000256" key="4">
    <source>
        <dbReference type="ARBA" id="ARBA00023295"/>
    </source>
</evidence>
<reference evidence="10" key="1">
    <citation type="submission" date="2020-08" db="EMBL/GenBank/DDBJ databases">
        <title>Sequencing the genomes of 1000 actinobacteria strains.</title>
        <authorList>
            <person name="Klenk H.-P."/>
        </authorList>
    </citation>
    <scope>NUCLEOTIDE SEQUENCE</scope>
    <source>
        <strain evidence="10">DSM 10695</strain>
    </source>
</reference>
<protein>
    <recommendedName>
        <fullName evidence="2 5">Alpha-galactosidase</fullName>
        <ecNumber evidence="2 5">3.2.1.22</ecNumber>
    </recommendedName>
</protein>
<comment type="catalytic activity">
    <reaction evidence="1 5">
        <text>Hydrolysis of terminal, non-reducing alpha-D-galactose residues in alpha-D-galactosides, including galactose oligosaccharides, galactomannans and galactolipids.</text>
        <dbReference type="EC" id="3.2.1.22"/>
    </reaction>
</comment>
<feature type="active site" description="Proton donor" evidence="6">
    <location>
        <position position="540"/>
    </location>
</feature>
<evidence type="ECO:0000256" key="2">
    <source>
        <dbReference type="ARBA" id="ARBA00012755"/>
    </source>
</evidence>
<evidence type="ECO:0000256" key="5">
    <source>
        <dbReference type="PIRNR" id="PIRNR005536"/>
    </source>
</evidence>
<dbReference type="AlphaFoldDB" id="A0A923IYT4"/>
<feature type="binding site" evidence="7">
    <location>
        <begin position="360"/>
        <end position="361"/>
    </location>
    <ligand>
        <name>substrate</name>
    </ligand>
</feature>
<evidence type="ECO:0000256" key="7">
    <source>
        <dbReference type="PIRSR" id="PIRSR005536-2"/>
    </source>
</evidence>
<dbReference type="EMBL" id="JACHMK010000001">
    <property type="protein sequence ID" value="MBB6335525.1"/>
    <property type="molecule type" value="Genomic_DNA"/>
</dbReference>
<keyword evidence="3 5" id="KW-0378">Hydrolase</keyword>
<sequence length="776" mass="85620">MIRKACGVWCIETARTGYYLAERGPLVEHLHYGRRLEPDLEAMRAPVSVAMGTDVIHDPLNDPALSLLHLGLEISPLDKGDYRPGALAMRDARGSAVLDLRCEGIELLGAPVPAAGLPQVRGGSDTLVVRAAAAPSGALVERFYTPLEDCDVIVVRTRVTNRGEGPLRLERLFSYQLDLPGREWELVSFTGAWAREFAPTRRPVEAGAALVASRSGVSSHYANPFAMVCSRGADETSGEVYGTNLLWSGSHETILEAGPYSTTRLLSGIQAEGFTWTLEPGESFDSPEAVLAYSATGFETLSHSMHALVREHIVPGRWAGAERPVLVNTWEAMYFDLSEKRLDALARSASSVGAELFVLDDGWFGRRTSDERGLGDFSVNRKRLPSGLTGLSSRLKKRGLDFGLWVEPEMVNRDSALFEAHPDWILADPATVPSPSRHQFVLDLCREEVQDHLIGQITALLDSAPIRYVKWDMNRHHSDRFSPALAEPGRLDVAWTRGLYRVLREITAAHPGVLFESCASGGNRVDLGMASYMPQVWLSDDTDAWERARIQTGASYGYPQSLWGSHVGASPNHQTLRSSSIEARFDVAAFGLLGYELDLDGLSPAELRAVRAQLRFYKEHRGLFQFGRWYRLRSPFESDECAWMAVAPDSTEAVVLEMVGRAVANVDAPPLRLRGLDPRARYRVSTRREMLDPRVFGSLINTVLPVRVDHEGALVRAVARHRPMTTEAFEAEASGSVLMNAGLRLPQRFAGTGFVEGMRVMPDCSARLHLVTKLAR</sequence>
<evidence type="ECO:0000259" key="8">
    <source>
        <dbReference type="Pfam" id="PF16874"/>
    </source>
</evidence>
<evidence type="ECO:0000313" key="10">
    <source>
        <dbReference type="EMBL" id="MBB6335525.1"/>
    </source>
</evidence>
<evidence type="ECO:0000256" key="1">
    <source>
        <dbReference type="ARBA" id="ARBA00001255"/>
    </source>
</evidence>
<dbReference type="CDD" id="cd14791">
    <property type="entry name" value="GH36"/>
    <property type="match status" value="1"/>
</dbReference>
<dbReference type="InterPro" id="IPR031704">
    <property type="entry name" value="Glyco_hydro_36_N"/>
</dbReference>
<dbReference type="Gene3D" id="3.20.20.70">
    <property type="entry name" value="Aldolase class I"/>
    <property type="match status" value="1"/>
</dbReference>
<dbReference type="InterPro" id="IPR038417">
    <property type="entry name" value="Alpga-gal_N_sf"/>
</dbReference>
<organism evidence="10 11">
    <name type="scientific">Schaalia hyovaginalis</name>
    <dbReference type="NCBI Taxonomy" id="29316"/>
    <lineage>
        <taxon>Bacteria</taxon>
        <taxon>Bacillati</taxon>
        <taxon>Actinomycetota</taxon>
        <taxon>Actinomycetes</taxon>
        <taxon>Actinomycetales</taxon>
        <taxon>Actinomycetaceae</taxon>
        <taxon>Schaalia</taxon>
    </lineage>
</organism>